<protein>
    <submittedName>
        <fullName evidence="2">Uncharacterized protein</fullName>
    </submittedName>
</protein>
<evidence type="ECO:0000256" key="1">
    <source>
        <dbReference type="SAM" id="MobiDB-lite"/>
    </source>
</evidence>
<evidence type="ECO:0000313" key="2">
    <source>
        <dbReference type="EMBL" id="MCM4082251.1"/>
    </source>
</evidence>
<dbReference type="RefSeq" id="WP_251801970.1">
    <property type="nucleotide sequence ID" value="NZ_JAMQOL010000047.1"/>
</dbReference>
<name>A0ABT0Y879_9ACTN</name>
<evidence type="ECO:0000313" key="3">
    <source>
        <dbReference type="Proteomes" id="UP001523216"/>
    </source>
</evidence>
<organism evidence="2 3">
    <name type="scientific">Paractinoplanes hotanensis</name>
    <dbReference type="NCBI Taxonomy" id="2906497"/>
    <lineage>
        <taxon>Bacteria</taxon>
        <taxon>Bacillati</taxon>
        <taxon>Actinomycetota</taxon>
        <taxon>Actinomycetes</taxon>
        <taxon>Micromonosporales</taxon>
        <taxon>Micromonosporaceae</taxon>
        <taxon>Paractinoplanes</taxon>
    </lineage>
</organism>
<keyword evidence="3" id="KW-1185">Reference proteome</keyword>
<feature type="compositionally biased region" description="Basic residues" evidence="1">
    <location>
        <begin position="1"/>
        <end position="12"/>
    </location>
</feature>
<accession>A0ABT0Y879</accession>
<dbReference type="Proteomes" id="UP001523216">
    <property type="component" value="Unassembled WGS sequence"/>
</dbReference>
<sequence>MSTCRKPRRRRLPSASPSAAHRTRGRRSAVTGGLAVLAVLAGLLAVHSPSWATGLDTALTVAAACGAFTARRPR</sequence>
<reference evidence="2 3" key="1">
    <citation type="submission" date="2022-06" db="EMBL/GenBank/DDBJ databases">
        <title>Actinoplanes abujensis sp. nov., isolated from Nigerian arid soil.</title>
        <authorList>
            <person name="Ding P."/>
        </authorList>
    </citation>
    <scope>NUCLEOTIDE SEQUENCE [LARGE SCALE GENOMIC DNA]</scope>
    <source>
        <strain evidence="3">TRM88002</strain>
    </source>
</reference>
<feature type="region of interest" description="Disordered" evidence="1">
    <location>
        <begin position="1"/>
        <end position="27"/>
    </location>
</feature>
<comment type="caution">
    <text evidence="2">The sequence shown here is derived from an EMBL/GenBank/DDBJ whole genome shotgun (WGS) entry which is preliminary data.</text>
</comment>
<dbReference type="EMBL" id="JAMQOL010000047">
    <property type="protein sequence ID" value="MCM4082251.1"/>
    <property type="molecule type" value="Genomic_DNA"/>
</dbReference>
<proteinExistence type="predicted"/>
<gene>
    <name evidence="2" type="ORF">LXN57_32260</name>
</gene>